<evidence type="ECO:0000256" key="8">
    <source>
        <dbReference type="ARBA" id="ARBA00022801"/>
    </source>
</evidence>
<dbReference type="GO" id="GO:0006508">
    <property type="term" value="P:proteolysis"/>
    <property type="evidence" value="ECO:0007669"/>
    <property type="project" value="UniProtKB-KW"/>
</dbReference>
<feature type="domain" description="Peptidase M1 membrane alanine aminopeptidase" evidence="14">
    <location>
        <begin position="319"/>
        <end position="458"/>
    </location>
</feature>
<dbReference type="SUPFAM" id="SSF63737">
    <property type="entry name" value="Leukotriene A4 hydrolase N-terminal domain"/>
    <property type="match status" value="1"/>
</dbReference>
<evidence type="ECO:0000256" key="11">
    <source>
        <dbReference type="ARBA" id="ARBA00029811"/>
    </source>
</evidence>
<dbReference type="GO" id="GO:0008237">
    <property type="term" value="F:metallopeptidase activity"/>
    <property type="evidence" value="ECO:0007669"/>
    <property type="project" value="UniProtKB-KW"/>
</dbReference>
<sequence length="473" mass="52024">MTRTPGALAALVAATVLTACTTGDADRLAAAKPSVIGIGDPYFPRDGGIGIDVARYRIRDAYDFASGRLSGSSTLTITATQRLTELSLDFLLPVSKVRLSTGAATYSQTRAHELVITPAKPITEGTRFRVTVTYAGTPADATYLGASNWKADQHEAVTVDEPHMAPWWYPSNDHPSDKARFDISITVPRGNTVISNGKRVSKTSNGDRTTFRWRADEPMTTYLAFFAAGRFTVTRGVTAEGVPWVNAVSRQGTAKEQRGSQRMLARTADFVSWLSSRLGEYPFAQTGGVVTSLDVGFSLETQTRPVYGFYVPVGSYPLLVHELAHQWFGDSVSLERWQDVWLNEGFASFMSWMYDEDHGGWTAQKHLESSYGTYSATDDFWDLTIGNPGPDDIFENPVYERGAMTLQALRNRVGDDVFWQLLRTWVAEHQYGNATTDDFVALAGSLSGQDLGAFFDVWLQTGERPDQTPANGL</sequence>
<dbReference type="RefSeq" id="WP_194705365.1">
    <property type="nucleotide sequence ID" value="NZ_JADKPN010000001.1"/>
</dbReference>
<evidence type="ECO:0000259" key="15">
    <source>
        <dbReference type="Pfam" id="PF17900"/>
    </source>
</evidence>
<dbReference type="SUPFAM" id="SSF55486">
    <property type="entry name" value="Metalloproteases ('zincins'), catalytic domain"/>
    <property type="match status" value="1"/>
</dbReference>
<dbReference type="InterPro" id="IPR027268">
    <property type="entry name" value="Peptidase_M4/M1_CTD_sf"/>
</dbReference>
<dbReference type="InterPro" id="IPR014782">
    <property type="entry name" value="Peptidase_M1_dom"/>
</dbReference>
<dbReference type="Pfam" id="PF01433">
    <property type="entry name" value="Peptidase_M1"/>
    <property type="match status" value="1"/>
</dbReference>
<evidence type="ECO:0000256" key="13">
    <source>
        <dbReference type="SAM" id="SignalP"/>
    </source>
</evidence>
<comment type="catalytic activity">
    <reaction evidence="1">
        <text>Release of an N-terminal amino acid, Xaa-|-Yaa- from a peptide, amide or arylamide. Xaa is preferably Ala, but may be most amino acids including Pro (slow action). When a terminal hydrophobic residue is followed by a prolyl residue, the two may be released as an intact Xaa-Pro dipeptide.</text>
        <dbReference type="EC" id="3.4.11.2"/>
    </reaction>
</comment>
<dbReference type="EMBL" id="JADKPN010000001">
    <property type="protein sequence ID" value="MBF4762228.1"/>
    <property type="molecule type" value="Genomic_DNA"/>
</dbReference>
<feature type="chain" id="PRO_5037895259" description="Aminopeptidase N" evidence="13">
    <location>
        <begin position="26"/>
        <end position="473"/>
    </location>
</feature>
<name>A0A930V980_9ACTN</name>
<evidence type="ECO:0000256" key="10">
    <source>
        <dbReference type="ARBA" id="ARBA00023049"/>
    </source>
</evidence>
<dbReference type="InterPro" id="IPR042097">
    <property type="entry name" value="Aminopeptidase_N-like_N_sf"/>
</dbReference>
<evidence type="ECO:0000256" key="2">
    <source>
        <dbReference type="ARBA" id="ARBA00001947"/>
    </source>
</evidence>
<dbReference type="Proteomes" id="UP000640489">
    <property type="component" value="Unassembled WGS sequence"/>
</dbReference>
<dbReference type="InterPro" id="IPR050344">
    <property type="entry name" value="Peptidase_M1_aminopeptidases"/>
</dbReference>
<dbReference type="Gene3D" id="2.60.40.1730">
    <property type="entry name" value="tricorn interacting facor f3 domain"/>
    <property type="match status" value="1"/>
</dbReference>
<evidence type="ECO:0000313" key="16">
    <source>
        <dbReference type="EMBL" id="MBF4762228.1"/>
    </source>
</evidence>
<evidence type="ECO:0000256" key="4">
    <source>
        <dbReference type="ARBA" id="ARBA00012564"/>
    </source>
</evidence>
<keyword evidence="9" id="KW-0862">Zinc</keyword>
<dbReference type="InterPro" id="IPR001930">
    <property type="entry name" value="Peptidase_M1"/>
</dbReference>
<keyword evidence="8" id="KW-0378">Hydrolase</keyword>
<dbReference type="EC" id="3.4.11.2" evidence="4"/>
<dbReference type="AlphaFoldDB" id="A0A930V980"/>
<dbReference type="Pfam" id="PF17900">
    <property type="entry name" value="Peptidase_M1_N"/>
    <property type="match status" value="1"/>
</dbReference>
<protein>
    <recommendedName>
        <fullName evidence="5">Aminopeptidase N</fullName>
        <ecNumber evidence="4">3.4.11.2</ecNumber>
    </recommendedName>
    <alternativeName>
        <fullName evidence="11">Alanine aminopeptidase</fullName>
    </alternativeName>
    <alternativeName>
        <fullName evidence="12">Lysyl aminopeptidase</fullName>
    </alternativeName>
</protein>
<evidence type="ECO:0000256" key="9">
    <source>
        <dbReference type="ARBA" id="ARBA00022833"/>
    </source>
</evidence>
<comment type="cofactor">
    <cofactor evidence="2">
        <name>Zn(2+)</name>
        <dbReference type="ChEBI" id="CHEBI:29105"/>
    </cofactor>
</comment>
<dbReference type="GO" id="GO:0008270">
    <property type="term" value="F:zinc ion binding"/>
    <property type="evidence" value="ECO:0007669"/>
    <property type="project" value="InterPro"/>
</dbReference>
<keyword evidence="7" id="KW-0479">Metal-binding</keyword>
<dbReference type="PROSITE" id="PS51257">
    <property type="entry name" value="PROKAR_LIPOPROTEIN"/>
    <property type="match status" value="1"/>
</dbReference>
<dbReference type="PANTHER" id="PTHR11533">
    <property type="entry name" value="PROTEASE M1 ZINC METALLOPROTEASE"/>
    <property type="match status" value="1"/>
</dbReference>
<evidence type="ECO:0000256" key="12">
    <source>
        <dbReference type="ARBA" id="ARBA00031533"/>
    </source>
</evidence>
<keyword evidence="17" id="KW-1185">Reference proteome</keyword>
<feature type="domain" description="Aminopeptidase N-like N-terminal" evidence="15">
    <location>
        <begin position="56"/>
        <end position="223"/>
    </location>
</feature>
<evidence type="ECO:0000256" key="6">
    <source>
        <dbReference type="ARBA" id="ARBA00022670"/>
    </source>
</evidence>
<organism evidence="16 17">
    <name type="scientific">Nocardioides islandensis</name>
    <dbReference type="NCBI Taxonomy" id="433663"/>
    <lineage>
        <taxon>Bacteria</taxon>
        <taxon>Bacillati</taxon>
        <taxon>Actinomycetota</taxon>
        <taxon>Actinomycetes</taxon>
        <taxon>Propionibacteriales</taxon>
        <taxon>Nocardioidaceae</taxon>
        <taxon>Nocardioides</taxon>
    </lineage>
</organism>
<evidence type="ECO:0000256" key="3">
    <source>
        <dbReference type="ARBA" id="ARBA00010136"/>
    </source>
</evidence>
<evidence type="ECO:0000256" key="7">
    <source>
        <dbReference type="ARBA" id="ARBA00022723"/>
    </source>
</evidence>
<comment type="caution">
    <text evidence="16">The sequence shown here is derived from an EMBL/GenBank/DDBJ whole genome shotgun (WGS) entry which is preliminary data.</text>
</comment>
<accession>A0A930V980</accession>
<dbReference type="PANTHER" id="PTHR11533:SF297">
    <property type="entry name" value="AMINOPEPTIDASE N"/>
    <property type="match status" value="1"/>
</dbReference>
<evidence type="ECO:0000256" key="5">
    <source>
        <dbReference type="ARBA" id="ARBA00015611"/>
    </source>
</evidence>
<dbReference type="Gene3D" id="1.10.390.10">
    <property type="entry name" value="Neutral Protease Domain 2"/>
    <property type="match status" value="1"/>
</dbReference>
<keyword evidence="13" id="KW-0732">Signal</keyword>
<keyword evidence="10" id="KW-0482">Metalloprotease</keyword>
<dbReference type="GO" id="GO:0016285">
    <property type="term" value="F:alanyl aminopeptidase activity"/>
    <property type="evidence" value="ECO:0007669"/>
    <property type="project" value="UniProtKB-EC"/>
</dbReference>
<evidence type="ECO:0000256" key="1">
    <source>
        <dbReference type="ARBA" id="ARBA00000098"/>
    </source>
</evidence>
<dbReference type="InterPro" id="IPR045357">
    <property type="entry name" value="Aminopeptidase_N-like_N"/>
</dbReference>
<evidence type="ECO:0000313" key="17">
    <source>
        <dbReference type="Proteomes" id="UP000640489"/>
    </source>
</evidence>
<gene>
    <name evidence="16" type="ORF">ISU07_03745</name>
</gene>
<reference evidence="16" key="1">
    <citation type="submission" date="2020-11" db="EMBL/GenBank/DDBJ databases">
        <title>Nocardioides sp. nov., isolated from Soil of Cynanchum wilfordii Hemsley rhizosphere.</title>
        <authorList>
            <person name="Lee J.-S."/>
            <person name="Suh M.K."/>
            <person name="Kim J.-S."/>
        </authorList>
    </citation>
    <scope>NUCLEOTIDE SEQUENCE</scope>
    <source>
        <strain evidence="16">KCTC 19275</strain>
    </source>
</reference>
<feature type="signal peptide" evidence="13">
    <location>
        <begin position="1"/>
        <end position="25"/>
    </location>
</feature>
<dbReference type="PRINTS" id="PR00756">
    <property type="entry name" value="ALADIPTASE"/>
</dbReference>
<proteinExistence type="inferred from homology"/>
<evidence type="ECO:0000259" key="14">
    <source>
        <dbReference type="Pfam" id="PF01433"/>
    </source>
</evidence>
<dbReference type="CDD" id="cd09603">
    <property type="entry name" value="M1_APN_like"/>
    <property type="match status" value="1"/>
</dbReference>
<keyword evidence="6" id="KW-0645">Protease</keyword>
<comment type="similarity">
    <text evidence="3">Belongs to the peptidase M1 family.</text>
</comment>